<name>A0AAQ5Z2D6_AMPOC</name>
<dbReference type="AlphaFoldDB" id="A0AAQ5Z2D6"/>
<dbReference type="Proteomes" id="UP001501940">
    <property type="component" value="Chromosome 13"/>
</dbReference>
<protein>
    <submittedName>
        <fullName evidence="1">Uncharacterized protein</fullName>
    </submittedName>
</protein>
<accession>A0AAQ5Z2D6</accession>
<reference evidence="1 2" key="1">
    <citation type="submission" date="2022-01" db="EMBL/GenBank/DDBJ databases">
        <title>A chromosome-scale genome assembly of the false clownfish, Amphiprion ocellaris.</title>
        <authorList>
            <person name="Ryu T."/>
        </authorList>
    </citation>
    <scope>NUCLEOTIDE SEQUENCE [LARGE SCALE GENOMIC DNA]</scope>
</reference>
<evidence type="ECO:0000313" key="1">
    <source>
        <dbReference type="Ensembl" id="ENSAOCP00000060258.1"/>
    </source>
</evidence>
<keyword evidence="2" id="KW-1185">Reference proteome</keyword>
<reference evidence="1" key="2">
    <citation type="submission" date="2025-08" db="UniProtKB">
        <authorList>
            <consortium name="Ensembl"/>
        </authorList>
    </citation>
    <scope>IDENTIFICATION</scope>
</reference>
<proteinExistence type="predicted"/>
<evidence type="ECO:0000313" key="2">
    <source>
        <dbReference type="Proteomes" id="UP001501940"/>
    </source>
</evidence>
<organism evidence="1 2">
    <name type="scientific">Amphiprion ocellaris</name>
    <name type="common">Clown anemonefish</name>
    <dbReference type="NCBI Taxonomy" id="80972"/>
    <lineage>
        <taxon>Eukaryota</taxon>
        <taxon>Metazoa</taxon>
        <taxon>Chordata</taxon>
        <taxon>Craniata</taxon>
        <taxon>Vertebrata</taxon>
        <taxon>Euteleostomi</taxon>
        <taxon>Actinopterygii</taxon>
        <taxon>Neopterygii</taxon>
        <taxon>Teleostei</taxon>
        <taxon>Neoteleostei</taxon>
        <taxon>Acanthomorphata</taxon>
        <taxon>Ovalentaria</taxon>
        <taxon>Pomacentridae</taxon>
        <taxon>Amphiprion</taxon>
    </lineage>
</organism>
<dbReference type="Ensembl" id="ENSAOCT00000039776.1">
    <property type="protein sequence ID" value="ENSAOCP00000060258.1"/>
    <property type="gene ID" value="ENSAOCG00000032685.1"/>
</dbReference>
<reference evidence="1" key="3">
    <citation type="submission" date="2025-09" db="UniProtKB">
        <authorList>
            <consortium name="Ensembl"/>
        </authorList>
    </citation>
    <scope>IDENTIFICATION</scope>
</reference>
<sequence length="127" mass="14839">MTSWSKIQLLQQQTCFLVESRLATGKRINERKTFTEHKLTLVSFCSGFLHHQVHLVEEPELQVLLVEEHELHHQVLLVEQPELHHQVLLVEEPDLQVLLVEQPELHQVLLLHHDDCFLPSSGLINLR</sequence>